<feature type="compositionally biased region" description="Gly residues" evidence="1">
    <location>
        <begin position="174"/>
        <end position="183"/>
    </location>
</feature>
<dbReference type="EMBL" id="JAAGVB010000054">
    <property type="protein sequence ID" value="NEW35851.1"/>
    <property type="molecule type" value="Genomic_DNA"/>
</dbReference>
<dbReference type="RefSeq" id="WP_148280551.1">
    <property type="nucleotide sequence ID" value="NZ_JAAGVB010000054.1"/>
</dbReference>
<organism evidence="2 3">
    <name type="scientific">Nocardia cyriacigeorgica</name>
    <dbReference type="NCBI Taxonomy" id="135487"/>
    <lineage>
        <taxon>Bacteria</taxon>
        <taxon>Bacillati</taxon>
        <taxon>Actinomycetota</taxon>
        <taxon>Actinomycetes</taxon>
        <taxon>Mycobacteriales</taxon>
        <taxon>Nocardiaceae</taxon>
        <taxon>Nocardia</taxon>
    </lineage>
</organism>
<evidence type="ECO:0000256" key="1">
    <source>
        <dbReference type="SAM" id="MobiDB-lite"/>
    </source>
</evidence>
<proteinExistence type="predicted"/>
<protein>
    <submittedName>
        <fullName evidence="2">Uncharacterized protein</fullName>
    </submittedName>
</protein>
<sequence length="241" mass="23687">MDWGSVFKTVATVAAPVVLGAVGNAMLPGVGGMLGAAAGGWIADGIEHGGMRAGGWKAALGAGLTAGVGGSIAARGLGRLAGRFGGRAAGGARHAAGRAGGGAGRTPNPVGQRGSQNGLFDPGRRAGTRNPFNVSNNFRSSGYGTDLTKGAFALVGYGLNRSGPTPPVQPPGKGAKGSGAQGGGNAGKYVGGFVESAKKGDFAQYTNPDNTKGFIWQPDGLSRGMKELYSKDTGAAAAVTI</sequence>
<evidence type="ECO:0000313" key="2">
    <source>
        <dbReference type="EMBL" id="NEW35851.1"/>
    </source>
</evidence>
<name>A0A6P1CTJ1_9NOCA</name>
<comment type="caution">
    <text evidence="2">The sequence shown here is derived from an EMBL/GenBank/DDBJ whole genome shotgun (WGS) entry which is preliminary data.</text>
</comment>
<feature type="region of interest" description="Disordered" evidence="1">
    <location>
        <begin position="91"/>
        <end position="134"/>
    </location>
</feature>
<dbReference type="Proteomes" id="UP000471166">
    <property type="component" value="Unassembled WGS sequence"/>
</dbReference>
<reference evidence="2 3" key="1">
    <citation type="submission" date="2020-01" db="EMBL/GenBank/DDBJ databases">
        <title>Genetics and antimicrobial susceptibilities of Nocardia species isolated from the soil; a comparison with species isolated from humans.</title>
        <authorList>
            <person name="Carrasco G."/>
            <person name="Monzon S."/>
            <person name="Sansegundo M."/>
            <person name="Garcia E."/>
            <person name="Garrido N."/>
            <person name="Medina M.J."/>
            <person name="Villalon P."/>
            <person name="Ramirez-Arocha A.C."/>
            <person name="Jimenez P."/>
            <person name="Cuesta I."/>
            <person name="Valdezate S."/>
        </authorList>
    </citation>
    <scope>NUCLEOTIDE SEQUENCE [LARGE SCALE GENOMIC DNA]</scope>
    <source>
        <strain evidence="2 3">CNM20110626</strain>
    </source>
</reference>
<evidence type="ECO:0000313" key="3">
    <source>
        <dbReference type="Proteomes" id="UP000471166"/>
    </source>
</evidence>
<dbReference type="AlphaFoldDB" id="A0A6P1CTJ1"/>
<accession>A0A6P1CTJ1</accession>
<gene>
    <name evidence="2" type="ORF">GV791_25265</name>
</gene>
<feature type="region of interest" description="Disordered" evidence="1">
    <location>
        <begin position="162"/>
        <end position="183"/>
    </location>
</feature>